<dbReference type="SUPFAM" id="SSF52058">
    <property type="entry name" value="L domain-like"/>
    <property type="match status" value="1"/>
</dbReference>
<organism evidence="2 3">
    <name type="scientific">Listeria seeligeri</name>
    <dbReference type="NCBI Taxonomy" id="1640"/>
    <lineage>
        <taxon>Bacteria</taxon>
        <taxon>Bacillati</taxon>
        <taxon>Bacillota</taxon>
        <taxon>Bacilli</taxon>
        <taxon>Bacillales</taxon>
        <taxon>Listeriaceae</taxon>
        <taxon>Listeria</taxon>
    </lineage>
</organism>
<sequence length="322" mass="35669">MTIISRKNLMKVVFMAILAICLFGPKLGVNASEVQETYPLPAPIIEAFPDEDIAEWVAFETGKDSVNDTITQEDLDNVEGFMMEGVPFTGEQLAILNNEVFPNVTLLSIEGGEIGDLPVFTAFPNIEKMELSNDHVTSFPDADYSSLKSVDLSFNDLSGAFPMFVGMDGLQNINLFDCNITDIPLDAWSNLTDLGNNDGNVNLSENHIIEIPESITYSHEWGFPVTAVNEFYTYDPITIQQGESHPLYLPIVKQYWDQGIAMMGKYSVDGQSEGYGALTPEDYYIPIPTEELTVGIHILELDIKDYYGSNVTGGYTILVNVE</sequence>
<feature type="domain" description="Internalin N-terminal" evidence="1">
    <location>
        <begin position="36"/>
        <end position="76"/>
    </location>
</feature>
<evidence type="ECO:0000313" key="2">
    <source>
        <dbReference type="EMBL" id="MBC1485450.1"/>
    </source>
</evidence>
<dbReference type="Proteomes" id="UP000523362">
    <property type="component" value="Unassembled WGS sequence"/>
</dbReference>
<dbReference type="InterPro" id="IPR032675">
    <property type="entry name" value="LRR_dom_sf"/>
</dbReference>
<dbReference type="Gene3D" id="3.80.10.10">
    <property type="entry name" value="Ribonuclease Inhibitor"/>
    <property type="match status" value="1"/>
</dbReference>
<accession>A0A7X1C621</accession>
<gene>
    <name evidence="2" type="ORF">HB897_04285</name>
</gene>
<name>A0A7X1C621_LISSE</name>
<comment type="caution">
    <text evidence="2">The sequence shown here is derived from an EMBL/GenBank/DDBJ whole genome shotgun (WGS) entry which is preliminary data.</text>
</comment>
<proteinExistence type="predicted"/>
<evidence type="ECO:0000313" key="3">
    <source>
        <dbReference type="Proteomes" id="UP000523362"/>
    </source>
</evidence>
<evidence type="ECO:0000259" key="1">
    <source>
        <dbReference type="Pfam" id="PF12354"/>
    </source>
</evidence>
<reference evidence="2 3" key="1">
    <citation type="submission" date="2020-03" db="EMBL/GenBank/DDBJ databases">
        <title>Soil Listeria distribution.</title>
        <authorList>
            <person name="Liao J."/>
            <person name="Wiedmann M."/>
        </authorList>
    </citation>
    <scope>NUCLEOTIDE SEQUENCE [LARGE SCALE GENOMIC DNA]</scope>
    <source>
        <strain evidence="2 3">FSL L7-1560</strain>
    </source>
</reference>
<dbReference type="EMBL" id="JAARRG010000001">
    <property type="protein sequence ID" value="MBC1485450.1"/>
    <property type="molecule type" value="Genomic_DNA"/>
</dbReference>
<dbReference type="InterPro" id="IPR024634">
    <property type="entry name" value="Internalin_N"/>
</dbReference>
<dbReference type="RefSeq" id="WP_185383381.1">
    <property type="nucleotide sequence ID" value="NZ_JAARRG010000001.1"/>
</dbReference>
<dbReference type="Pfam" id="PF12354">
    <property type="entry name" value="Internalin_N"/>
    <property type="match status" value="1"/>
</dbReference>
<dbReference type="AlphaFoldDB" id="A0A7X1C621"/>
<protein>
    <submittedName>
        <fullName evidence="2">Internalin</fullName>
    </submittedName>
</protein>